<gene>
    <name evidence="1" type="ORF">SDC9_134789</name>
</gene>
<dbReference type="EMBL" id="VSSQ01035471">
    <property type="protein sequence ID" value="MPM87689.1"/>
    <property type="molecule type" value="Genomic_DNA"/>
</dbReference>
<dbReference type="AlphaFoldDB" id="A0A645DEK8"/>
<comment type="caution">
    <text evidence="1">The sequence shown here is derived from an EMBL/GenBank/DDBJ whole genome shotgun (WGS) entry which is preliminary data.</text>
</comment>
<name>A0A645DEK8_9ZZZZ</name>
<evidence type="ECO:0000313" key="1">
    <source>
        <dbReference type="EMBL" id="MPM87689.1"/>
    </source>
</evidence>
<proteinExistence type="predicted"/>
<reference evidence="1" key="1">
    <citation type="submission" date="2019-08" db="EMBL/GenBank/DDBJ databases">
        <authorList>
            <person name="Kucharzyk K."/>
            <person name="Murdoch R.W."/>
            <person name="Higgins S."/>
            <person name="Loffler F."/>
        </authorList>
    </citation>
    <scope>NUCLEOTIDE SEQUENCE</scope>
</reference>
<organism evidence="1">
    <name type="scientific">bioreactor metagenome</name>
    <dbReference type="NCBI Taxonomy" id="1076179"/>
    <lineage>
        <taxon>unclassified sequences</taxon>
        <taxon>metagenomes</taxon>
        <taxon>ecological metagenomes</taxon>
    </lineage>
</organism>
<accession>A0A645DEK8</accession>
<sequence>MMVKTVKIIRLKESDELAELAYWRNKTPQERLKALETLRKQFYGTASGLQRSVKIFRRTKG</sequence>
<protein>
    <submittedName>
        <fullName evidence="1">Uncharacterized protein</fullName>
    </submittedName>
</protein>